<comment type="catalytic activity">
    <reaction evidence="1 10">
        <text>ATP-independent breakage of single-stranded DNA, followed by passage and rejoining.</text>
        <dbReference type="EC" id="5.6.2.1"/>
    </reaction>
</comment>
<dbReference type="InterPro" id="IPR013498">
    <property type="entry name" value="Topo_IA_Znf"/>
</dbReference>
<evidence type="ECO:0000256" key="11">
    <source>
        <dbReference type="SAM" id="MobiDB-lite"/>
    </source>
</evidence>
<dbReference type="Proteomes" id="UP000234857">
    <property type="component" value="Unassembled WGS sequence"/>
</dbReference>
<dbReference type="InterPro" id="IPR005733">
    <property type="entry name" value="TopoI_bac-type"/>
</dbReference>
<evidence type="ECO:0000256" key="8">
    <source>
        <dbReference type="ARBA" id="ARBA00023125"/>
    </source>
</evidence>
<dbReference type="PANTHER" id="PTHR42785:SF1">
    <property type="entry name" value="DNA TOPOISOMERASE"/>
    <property type="match status" value="1"/>
</dbReference>
<evidence type="ECO:0000256" key="2">
    <source>
        <dbReference type="ARBA" id="ARBA00009446"/>
    </source>
</evidence>
<gene>
    <name evidence="10" type="primary">topA</name>
    <name evidence="14" type="ORF">C0601_05600</name>
</gene>
<dbReference type="InterPro" id="IPR003601">
    <property type="entry name" value="Topo_IA_2"/>
</dbReference>
<dbReference type="SMART" id="SM00437">
    <property type="entry name" value="TOP1Ac"/>
    <property type="match status" value="1"/>
</dbReference>
<evidence type="ECO:0000256" key="4">
    <source>
        <dbReference type="ARBA" id="ARBA00022771"/>
    </source>
</evidence>
<organism evidence="14 15">
    <name type="scientific">Muiribacterium halophilum</name>
    <dbReference type="NCBI Taxonomy" id="2053465"/>
    <lineage>
        <taxon>Bacteria</taxon>
        <taxon>Candidatus Muiribacteriota</taxon>
        <taxon>Candidatus Muiribacteriia</taxon>
        <taxon>Candidatus Muiribacteriales</taxon>
        <taxon>Candidatus Muiribacteriaceae</taxon>
        <taxon>Candidatus Muiribacterium</taxon>
    </lineage>
</organism>
<feature type="site" description="Interaction with DNA" evidence="10">
    <location>
        <position position="146"/>
    </location>
</feature>
<name>A0A2N5ZHF9_MUIH1</name>
<evidence type="ECO:0000256" key="9">
    <source>
        <dbReference type="ARBA" id="ARBA00023235"/>
    </source>
</evidence>
<sequence>MAKTKTLLIVESPGKIKTLNKILGNDFVVKASFGHVRDLPKKDFGLKIDKNGFTPEYKVMSDKRKIVTELKSYQKKGFKILFAPDPDREGEAIAWHLQQLLKVDEKDTVRVVFNAITPSEVIKGVENPGVLDINKVNAQQSRRILDRVVGYMLSPLLWKKVAKNTSAGRVQSVALLLVVKREDEIEKFEPKEYFVFKADFDAGVQLKDTNLIKIDGKKFKKENYNMETAQQLKEAIEDRREEFAISSIENKQRKVKSPPPYITSTLQQEASRSLGFTAKKAMMVAQSLYEGKSIRGENYGLITYMRTDSIRVSDEGKKMAEDYIVKTYGKEYNSGASKKKAGKKGKVQDAHEAIRPTYVSPDFEPEKIRNFLSPDEFRLYDRIWKRFLASQMKAAIIDVEDIIISDSKYDFNVKFEKIHFAGYQAIYKTEDDNVIEHTLVDIKEGTKAAMEKVDFEQKFTKPQARYTEASLIKTLEKEGIGRPSTYATIVNTIMVRNYVKREKKKLYPTDLGIAINSLVSDNFKDIVNVKFTAEFEQRLDQIEDGDVDFQEVLKDFYRGFHADMEKAKDLEKLNITTDVKCSKCDAPMLLKFKKGDKFLACSQFPKCRNTASLPTENRLLKADFVKGTEVHIPAEELEFQEQEQKIPEDAQLAGEKCDKCGGEMIIKKGRYGEFKACSNYPDCKNTKPILKTIDTPCPECGAPIAVRRSKRGATYYQCSKNPECEYFSFKLPTEEKCEKCKKPLYKKSPKTDELICTNLECESVDPSYKSFMEGYRSKKSSAKKTTTKKKAVKKKKTTTKKKSDK</sequence>
<evidence type="ECO:0000256" key="6">
    <source>
        <dbReference type="ARBA" id="ARBA00022842"/>
    </source>
</evidence>
<accession>A0A2N5ZHF9</accession>
<evidence type="ECO:0000313" key="14">
    <source>
        <dbReference type="EMBL" id="PLX18138.1"/>
    </source>
</evidence>
<dbReference type="EC" id="5.6.2.1" evidence="10"/>
<dbReference type="Pfam" id="PF01751">
    <property type="entry name" value="Toprim"/>
    <property type="match status" value="1"/>
</dbReference>
<dbReference type="PANTHER" id="PTHR42785">
    <property type="entry name" value="DNA TOPOISOMERASE, TYPE IA, CORE"/>
    <property type="match status" value="1"/>
</dbReference>
<feature type="site" description="Interaction with DNA" evidence="10">
    <location>
        <position position="142"/>
    </location>
</feature>
<dbReference type="GO" id="GO:0003917">
    <property type="term" value="F:DNA topoisomerase type I (single strand cut, ATP-independent) activity"/>
    <property type="evidence" value="ECO:0007669"/>
    <property type="project" value="UniProtKB-UniRule"/>
</dbReference>
<dbReference type="GO" id="GO:0003677">
    <property type="term" value="F:DNA binding"/>
    <property type="evidence" value="ECO:0007669"/>
    <property type="project" value="UniProtKB-KW"/>
</dbReference>
<dbReference type="Gene3D" id="1.10.290.10">
    <property type="entry name" value="Topoisomerase I, domain 4"/>
    <property type="match status" value="1"/>
</dbReference>
<dbReference type="SMART" id="SM00436">
    <property type="entry name" value="TOP1Bc"/>
    <property type="match status" value="1"/>
</dbReference>
<evidence type="ECO:0000259" key="12">
    <source>
        <dbReference type="PROSITE" id="PS50880"/>
    </source>
</evidence>
<keyword evidence="9 10" id="KW-0413">Isomerase</keyword>
<dbReference type="InterPro" id="IPR013826">
    <property type="entry name" value="Topo_IA_cen_sub3"/>
</dbReference>
<dbReference type="HAMAP" id="MF_00952">
    <property type="entry name" value="Topoisom_1_prok"/>
    <property type="match status" value="1"/>
</dbReference>
<dbReference type="InterPro" id="IPR023406">
    <property type="entry name" value="Topo_IA_AS"/>
</dbReference>
<evidence type="ECO:0000259" key="13">
    <source>
        <dbReference type="PROSITE" id="PS52039"/>
    </source>
</evidence>
<dbReference type="InterPro" id="IPR006171">
    <property type="entry name" value="TOPRIM_dom"/>
</dbReference>
<evidence type="ECO:0000256" key="1">
    <source>
        <dbReference type="ARBA" id="ARBA00000213"/>
    </source>
</evidence>
<dbReference type="GO" id="GO:0006265">
    <property type="term" value="P:DNA topological change"/>
    <property type="evidence" value="ECO:0007669"/>
    <property type="project" value="UniProtKB-UniRule"/>
</dbReference>
<feature type="compositionally biased region" description="Basic residues" evidence="11">
    <location>
        <begin position="777"/>
        <end position="805"/>
    </location>
</feature>
<keyword evidence="6" id="KW-0460">Magnesium</keyword>
<dbReference type="GO" id="GO:0005694">
    <property type="term" value="C:chromosome"/>
    <property type="evidence" value="ECO:0007669"/>
    <property type="project" value="InterPro"/>
</dbReference>
<evidence type="ECO:0000256" key="5">
    <source>
        <dbReference type="ARBA" id="ARBA00022833"/>
    </source>
</evidence>
<dbReference type="InterPro" id="IPR028612">
    <property type="entry name" value="Topoisom_1_IA"/>
</dbReference>
<dbReference type="PROSITE" id="PS50880">
    <property type="entry name" value="TOPRIM"/>
    <property type="match status" value="1"/>
</dbReference>
<comment type="function">
    <text evidence="10">Releases the supercoiling and torsional tension of DNA, which is introduced during the DNA replication and transcription, by transiently cleaving and rejoining one strand of the DNA duplex. Introduces a single-strand break via transesterification at a target site in duplex DNA. The scissile phosphodiester is attacked by the catalytic tyrosine of the enzyme, resulting in the formation of a DNA-(5'-phosphotyrosyl)-enzyme intermediate and the expulsion of a 3'-OH DNA strand. The free DNA strand then undergoes passage around the unbroken strand, thus removing DNA supercoils. Finally, in the religation step, the DNA 3'-OH attacks the covalent intermediate to expel the active-site tyrosine and restore the DNA phosphodiester backbone.</text>
</comment>
<dbReference type="Gene3D" id="1.10.460.10">
    <property type="entry name" value="Topoisomerase I, domain 2"/>
    <property type="match status" value="1"/>
</dbReference>
<feature type="site" description="Interaction with DNA" evidence="10">
    <location>
        <position position="496"/>
    </location>
</feature>
<dbReference type="InterPro" id="IPR013497">
    <property type="entry name" value="Topo_IA_cen"/>
</dbReference>
<keyword evidence="7 10" id="KW-0799">Topoisomerase</keyword>
<dbReference type="Pfam" id="PF01396">
    <property type="entry name" value="Zn_ribbon_Top1"/>
    <property type="match status" value="3"/>
</dbReference>
<dbReference type="InterPro" id="IPR000380">
    <property type="entry name" value="Topo_IA"/>
</dbReference>
<dbReference type="GO" id="GO:0008270">
    <property type="term" value="F:zinc ion binding"/>
    <property type="evidence" value="ECO:0007669"/>
    <property type="project" value="UniProtKB-KW"/>
</dbReference>
<dbReference type="SUPFAM" id="SSF56712">
    <property type="entry name" value="Prokaryotic type I DNA topoisomerase"/>
    <property type="match status" value="1"/>
</dbReference>
<dbReference type="PRINTS" id="PR00417">
    <property type="entry name" value="PRTPISMRASEI"/>
</dbReference>
<dbReference type="Gene3D" id="2.70.20.10">
    <property type="entry name" value="Topoisomerase I, domain 3"/>
    <property type="match status" value="1"/>
</dbReference>
<evidence type="ECO:0000256" key="7">
    <source>
        <dbReference type="ARBA" id="ARBA00023029"/>
    </source>
</evidence>
<evidence type="ECO:0000313" key="15">
    <source>
        <dbReference type="Proteomes" id="UP000234857"/>
    </source>
</evidence>
<dbReference type="Gene3D" id="3.40.50.140">
    <property type="match status" value="1"/>
</dbReference>
<comment type="similarity">
    <text evidence="2 10">Belongs to the type IA topoisomerase family.</text>
</comment>
<feature type="domain" description="Topo IA-type catalytic" evidence="13">
    <location>
        <begin position="132"/>
        <end position="564"/>
    </location>
</feature>
<feature type="site" description="Interaction with DNA" evidence="10">
    <location>
        <position position="143"/>
    </location>
</feature>
<keyword evidence="4" id="KW-0863">Zinc-finger</keyword>
<keyword evidence="3" id="KW-0479">Metal-binding</keyword>
<dbReference type="CDD" id="cd00186">
    <property type="entry name" value="TOP1Ac"/>
    <property type="match status" value="1"/>
</dbReference>
<feature type="active site" description="O-(5'-phospho-DNA)-tyrosine intermediate" evidence="10">
    <location>
        <position position="304"/>
    </location>
</feature>
<dbReference type="NCBIfam" id="TIGR01051">
    <property type="entry name" value="topA_bact"/>
    <property type="match status" value="1"/>
</dbReference>
<dbReference type="SUPFAM" id="SSF57783">
    <property type="entry name" value="Zinc beta-ribbon"/>
    <property type="match status" value="2"/>
</dbReference>
<dbReference type="Pfam" id="PF01131">
    <property type="entry name" value="Topoisom_bac"/>
    <property type="match status" value="1"/>
</dbReference>
<feature type="site" description="Interaction with DNA" evidence="10">
    <location>
        <position position="306"/>
    </location>
</feature>
<evidence type="ECO:0000256" key="10">
    <source>
        <dbReference type="HAMAP-Rule" id="MF_00952"/>
    </source>
</evidence>
<keyword evidence="5" id="KW-0862">Zinc</keyword>
<reference evidence="14 15" key="1">
    <citation type="submission" date="2017-11" db="EMBL/GenBank/DDBJ databases">
        <title>Genome-resolved metagenomics identifies genetic mobility, metabolic interactions, and unexpected diversity in perchlorate-reducing communities.</title>
        <authorList>
            <person name="Barnum T.P."/>
            <person name="Figueroa I.A."/>
            <person name="Carlstrom C.I."/>
            <person name="Lucas L.N."/>
            <person name="Engelbrektson A.L."/>
            <person name="Coates J.D."/>
        </authorList>
    </citation>
    <scope>NUCLEOTIDE SEQUENCE [LARGE SCALE GENOMIC DNA]</scope>
    <source>
        <strain evidence="14">BM706</strain>
    </source>
</reference>
<dbReference type="PROSITE" id="PS00396">
    <property type="entry name" value="TOPO_IA_1"/>
    <property type="match status" value="1"/>
</dbReference>
<evidence type="ECO:0000256" key="3">
    <source>
        <dbReference type="ARBA" id="ARBA00022723"/>
    </source>
</evidence>
<dbReference type="SMART" id="SM00493">
    <property type="entry name" value="TOPRIM"/>
    <property type="match status" value="1"/>
</dbReference>
<dbReference type="PROSITE" id="PS52039">
    <property type="entry name" value="TOPO_IA_2"/>
    <property type="match status" value="1"/>
</dbReference>
<comment type="caution">
    <text evidence="14">The sequence shown here is derived from an EMBL/GenBank/DDBJ whole genome shotgun (WGS) entry which is preliminary data.</text>
</comment>
<dbReference type="InterPro" id="IPR013824">
    <property type="entry name" value="Topo_IA_cen_sub1"/>
</dbReference>
<feature type="region of interest" description="Interaction with DNA" evidence="10">
    <location>
        <begin position="166"/>
        <end position="171"/>
    </location>
</feature>
<comment type="subunit">
    <text evidence="10">Monomer.</text>
</comment>
<feature type="domain" description="Toprim" evidence="12">
    <location>
        <begin position="5"/>
        <end position="118"/>
    </location>
</feature>
<dbReference type="InterPro" id="IPR034149">
    <property type="entry name" value="TOPRIM_TopoI"/>
</dbReference>
<dbReference type="Gene3D" id="3.30.65.10">
    <property type="entry name" value="Bacterial Topoisomerase I, domain 1"/>
    <property type="match status" value="3"/>
</dbReference>
<dbReference type="InterPro" id="IPR013825">
    <property type="entry name" value="Topo_IA_cen_sub2"/>
</dbReference>
<dbReference type="InterPro" id="IPR023405">
    <property type="entry name" value="Topo_IA_core_domain"/>
</dbReference>
<keyword evidence="8 10" id="KW-0238">DNA-binding</keyword>
<dbReference type="InterPro" id="IPR003602">
    <property type="entry name" value="Topo_IA_DNA-bd_dom"/>
</dbReference>
<proteinExistence type="inferred from homology"/>
<feature type="region of interest" description="Disordered" evidence="11">
    <location>
        <begin position="776"/>
        <end position="805"/>
    </location>
</feature>
<dbReference type="CDD" id="cd03363">
    <property type="entry name" value="TOPRIM_TopoIA_TopoI"/>
    <property type="match status" value="1"/>
</dbReference>
<protein>
    <recommendedName>
        <fullName evidence="10">DNA topoisomerase 1</fullName>
        <ecNumber evidence="10">5.6.2.1</ecNumber>
    </recommendedName>
    <alternativeName>
        <fullName evidence="10">DNA topoisomerase I</fullName>
    </alternativeName>
</protein>
<dbReference type="EMBL" id="PKTG01000071">
    <property type="protein sequence ID" value="PLX18138.1"/>
    <property type="molecule type" value="Genomic_DNA"/>
</dbReference>
<feature type="site" description="Interaction with DNA" evidence="10">
    <location>
        <position position="158"/>
    </location>
</feature>
<dbReference type="AlphaFoldDB" id="A0A2N5ZHF9"/>
<feature type="site" description="Interaction with DNA" evidence="10">
    <location>
        <position position="151"/>
    </location>
</feature>
<feature type="site" description="Interaction with DNA" evidence="10">
    <location>
        <position position="35"/>
    </location>
</feature>